<evidence type="ECO:0000313" key="2">
    <source>
        <dbReference type="EMBL" id="KAG0490345.1"/>
    </source>
</evidence>
<comment type="caution">
    <text evidence="2">The sequence shown here is derived from an EMBL/GenBank/DDBJ whole genome shotgun (WGS) entry which is preliminary data.</text>
</comment>
<organism evidence="2 3">
    <name type="scientific">Vanilla planifolia</name>
    <name type="common">Vanilla</name>
    <dbReference type="NCBI Taxonomy" id="51239"/>
    <lineage>
        <taxon>Eukaryota</taxon>
        <taxon>Viridiplantae</taxon>
        <taxon>Streptophyta</taxon>
        <taxon>Embryophyta</taxon>
        <taxon>Tracheophyta</taxon>
        <taxon>Spermatophyta</taxon>
        <taxon>Magnoliopsida</taxon>
        <taxon>Liliopsida</taxon>
        <taxon>Asparagales</taxon>
        <taxon>Orchidaceae</taxon>
        <taxon>Vanilloideae</taxon>
        <taxon>Vanilleae</taxon>
        <taxon>Vanilla</taxon>
    </lineage>
</organism>
<accession>A0A835VB18</accession>
<reference evidence="2 3" key="1">
    <citation type="journal article" date="2020" name="Nat. Food">
        <title>A phased Vanilla planifolia genome enables genetic improvement of flavour and production.</title>
        <authorList>
            <person name="Hasing T."/>
            <person name="Tang H."/>
            <person name="Brym M."/>
            <person name="Khazi F."/>
            <person name="Huang T."/>
            <person name="Chambers A.H."/>
        </authorList>
    </citation>
    <scope>NUCLEOTIDE SEQUENCE [LARGE SCALE GENOMIC DNA]</scope>
    <source>
        <tissue evidence="2">Leaf</tissue>
    </source>
</reference>
<gene>
    <name evidence="2" type="ORF">HPP92_007208</name>
</gene>
<name>A0A835VB18_VANPL</name>
<dbReference type="Proteomes" id="UP000639772">
    <property type="component" value="Chromosome 3"/>
</dbReference>
<dbReference type="EMBL" id="JADCNM010000003">
    <property type="protein sequence ID" value="KAG0490345.1"/>
    <property type="molecule type" value="Genomic_DNA"/>
</dbReference>
<feature type="region of interest" description="Disordered" evidence="1">
    <location>
        <begin position="1"/>
        <end position="36"/>
    </location>
</feature>
<sequence length="52" mass="5782">MPRRKWTASAGADGSAPSKWHRITRKEDPQGAGPRRHVVVSGMDVLWAFSHV</sequence>
<evidence type="ECO:0000256" key="1">
    <source>
        <dbReference type="SAM" id="MobiDB-lite"/>
    </source>
</evidence>
<proteinExistence type="predicted"/>
<protein>
    <submittedName>
        <fullName evidence="2">Uncharacterized protein</fullName>
    </submittedName>
</protein>
<dbReference type="AlphaFoldDB" id="A0A835VB18"/>
<evidence type="ECO:0000313" key="3">
    <source>
        <dbReference type="Proteomes" id="UP000639772"/>
    </source>
</evidence>